<proteinExistence type="inferred from homology"/>
<evidence type="ECO:0000256" key="1">
    <source>
        <dbReference type="ARBA" id="ARBA00010928"/>
    </source>
</evidence>
<dbReference type="Pfam" id="PF01408">
    <property type="entry name" value="GFO_IDH_MocA"/>
    <property type="match status" value="1"/>
</dbReference>
<dbReference type="InterPro" id="IPR000683">
    <property type="entry name" value="Gfo/Idh/MocA-like_OxRdtase_N"/>
</dbReference>
<dbReference type="Gene3D" id="3.40.50.720">
    <property type="entry name" value="NAD(P)-binding Rossmann-like Domain"/>
    <property type="match status" value="1"/>
</dbReference>
<dbReference type="RefSeq" id="WP_251831263.1">
    <property type="nucleotide sequence ID" value="NZ_VEVS01000008.1"/>
</dbReference>
<evidence type="ECO:0000313" key="5">
    <source>
        <dbReference type="EMBL" id="TNO42118.1"/>
    </source>
</evidence>
<dbReference type="PANTHER" id="PTHR22604:SF105">
    <property type="entry name" value="TRANS-1,2-DIHYDROBENZENE-1,2-DIOL DEHYDROGENASE"/>
    <property type="match status" value="1"/>
</dbReference>
<dbReference type="SUPFAM" id="SSF55347">
    <property type="entry name" value="Glyceraldehyde-3-phosphate dehydrogenase-like, C-terminal domain"/>
    <property type="match status" value="1"/>
</dbReference>
<dbReference type="InterPro" id="IPR050984">
    <property type="entry name" value="Gfo/Idh/MocA_domain"/>
</dbReference>
<gene>
    <name evidence="5" type="ORF">FH034_03665</name>
</gene>
<feature type="domain" description="GFO/IDH/MocA-like oxidoreductase" evidence="4">
    <location>
        <begin position="128"/>
        <end position="240"/>
    </location>
</feature>
<comment type="caution">
    <text evidence="5">The sequence shown here is derived from an EMBL/GenBank/DDBJ whole genome shotgun (WGS) entry which is preliminary data.</text>
</comment>
<dbReference type="InterPro" id="IPR055170">
    <property type="entry name" value="GFO_IDH_MocA-like_dom"/>
</dbReference>
<dbReference type="Proteomes" id="UP000312397">
    <property type="component" value="Unassembled WGS sequence"/>
</dbReference>
<dbReference type="GO" id="GO:0016491">
    <property type="term" value="F:oxidoreductase activity"/>
    <property type="evidence" value="ECO:0007669"/>
    <property type="project" value="UniProtKB-KW"/>
</dbReference>
<dbReference type="AlphaFoldDB" id="A0A5C4YF80"/>
<dbReference type="PANTHER" id="PTHR22604">
    <property type="entry name" value="OXIDOREDUCTASES"/>
    <property type="match status" value="1"/>
</dbReference>
<organism evidence="5 6">
    <name type="scientific">Campylobacter jejuni</name>
    <dbReference type="NCBI Taxonomy" id="197"/>
    <lineage>
        <taxon>Bacteria</taxon>
        <taxon>Pseudomonadati</taxon>
        <taxon>Campylobacterota</taxon>
        <taxon>Epsilonproteobacteria</taxon>
        <taxon>Campylobacterales</taxon>
        <taxon>Campylobacteraceae</taxon>
        <taxon>Campylobacter</taxon>
    </lineage>
</organism>
<reference evidence="5 6" key="1">
    <citation type="submission" date="2019-06" db="EMBL/GenBank/DDBJ databases">
        <title>Epidemiology of MDR Campylobacter spp.</title>
        <authorList>
            <person name="Addetia A."/>
            <person name="Greninger A."/>
            <person name="Fang F."/>
        </authorList>
    </citation>
    <scope>NUCLEOTIDE SEQUENCE [LARGE SCALE GENOMIC DNA]</scope>
    <source>
        <strain evidence="5 6">HMC314</strain>
    </source>
</reference>
<dbReference type="Gene3D" id="3.30.360.10">
    <property type="entry name" value="Dihydrodipicolinate Reductase, domain 2"/>
    <property type="match status" value="1"/>
</dbReference>
<dbReference type="InterPro" id="IPR036291">
    <property type="entry name" value="NAD(P)-bd_dom_sf"/>
</dbReference>
<dbReference type="SUPFAM" id="SSF51735">
    <property type="entry name" value="NAD(P)-binding Rossmann-fold domains"/>
    <property type="match status" value="1"/>
</dbReference>
<evidence type="ECO:0000259" key="4">
    <source>
        <dbReference type="Pfam" id="PF22725"/>
    </source>
</evidence>
<dbReference type="EMBL" id="VEVS01000008">
    <property type="protein sequence ID" value="TNO42118.1"/>
    <property type="molecule type" value="Genomic_DNA"/>
</dbReference>
<name>A0A5C4YF80_CAMJU</name>
<evidence type="ECO:0000256" key="2">
    <source>
        <dbReference type="ARBA" id="ARBA00023002"/>
    </source>
</evidence>
<sequence>MRNVAFLGAGAIASKVAPMLKQAGFTPYAVGSLSNAKEFASAYGFYKFYTNYEELVKDENIDLVYINTPHSLHYSHIKLCLQNAKNVLCEKSFTLNSKEAKELIELARAKNLLLAEGIWTRYMPYISMVKELIEQGFIGELVSIEANLAYNVKDKYRIQSLELGGGALLDVGVYTLNFALSFIQDEIKNIMATCKKMPSGVDESNGVILEFSKGVFAFLNSSVAMINDRKGTINGAKGYISVDNINNPTLIELYDQNRKCIKSLAVPNQINGFEYEFKACFEVLEQGKIECDAMKHDEILKVMSLMDELRKIMGVKFIGE</sequence>
<accession>A0A5C4YF80</accession>
<evidence type="ECO:0000259" key="3">
    <source>
        <dbReference type="Pfam" id="PF01408"/>
    </source>
</evidence>
<keyword evidence="2" id="KW-0560">Oxidoreductase</keyword>
<dbReference type="GO" id="GO:0000166">
    <property type="term" value="F:nucleotide binding"/>
    <property type="evidence" value="ECO:0007669"/>
    <property type="project" value="InterPro"/>
</dbReference>
<comment type="similarity">
    <text evidence="1">Belongs to the Gfo/Idh/MocA family.</text>
</comment>
<evidence type="ECO:0000313" key="6">
    <source>
        <dbReference type="Proteomes" id="UP000312397"/>
    </source>
</evidence>
<dbReference type="Pfam" id="PF22725">
    <property type="entry name" value="GFO_IDH_MocA_C3"/>
    <property type="match status" value="1"/>
</dbReference>
<feature type="domain" description="Gfo/Idh/MocA-like oxidoreductase N-terminal" evidence="3">
    <location>
        <begin position="3"/>
        <end position="115"/>
    </location>
</feature>
<protein>
    <submittedName>
        <fullName evidence="5">Gfo/Idh/MocA family oxidoreductase</fullName>
    </submittedName>
</protein>